<dbReference type="InterPro" id="IPR016193">
    <property type="entry name" value="Cytidine_deaminase-like"/>
</dbReference>
<comment type="similarity">
    <text evidence="1">Belongs to the cytidine and deoxycytidylate deaminase family.</text>
</comment>
<keyword evidence="2" id="KW-0479">Metal-binding</keyword>
<dbReference type="EMBL" id="ABOX02000017">
    <property type="protein sequence ID" value="EEF60379.1"/>
    <property type="molecule type" value="Genomic_DNA"/>
</dbReference>
<keyword evidence="4" id="KW-0862">Zinc</keyword>
<dbReference type="GO" id="GO:0047974">
    <property type="term" value="F:guanosine deaminase activity"/>
    <property type="evidence" value="ECO:0007669"/>
    <property type="project" value="TreeGrafter"/>
</dbReference>
<protein>
    <submittedName>
        <fullName evidence="6">CMP/dCMP deaminase zinc-binding</fullName>
    </submittedName>
</protein>
<dbReference type="GO" id="GO:0008270">
    <property type="term" value="F:zinc ion binding"/>
    <property type="evidence" value="ECO:0007669"/>
    <property type="project" value="InterPro"/>
</dbReference>
<name>B9XIB8_PEDPL</name>
<dbReference type="PROSITE" id="PS51747">
    <property type="entry name" value="CYT_DCMP_DEAMINASES_2"/>
    <property type="match status" value="1"/>
</dbReference>
<gene>
    <name evidence="6" type="ORF">Cflav_PD3349</name>
</gene>
<dbReference type="PANTHER" id="PTHR11079:SF161">
    <property type="entry name" value="CMP_DCMP-TYPE DEAMINASE DOMAIN-CONTAINING PROTEIN"/>
    <property type="match status" value="1"/>
</dbReference>
<dbReference type="SUPFAM" id="SSF53927">
    <property type="entry name" value="Cytidine deaminase-like"/>
    <property type="match status" value="1"/>
</dbReference>
<dbReference type="InterPro" id="IPR016192">
    <property type="entry name" value="APOBEC/CMP_deaminase_Zn-bd"/>
</dbReference>
<proteinExistence type="inferred from homology"/>
<feature type="domain" description="CMP/dCMP-type deaminase" evidence="5">
    <location>
        <begin position="1"/>
        <end position="110"/>
    </location>
</feature>
<dbReference type="RefSeq" id="WP_007415561.1">
    <property type="nucleotide sequence ID" value="NZ_ABOX02000017.1"/>
</dbReference>
<reference evidence="6 7" key="1">
    <citation type="journal article" date="2011" name="J. Bacteriol.">
        <title>Genome sequence of 'Pedosphaera parvula' Ellin514, an aerobic Verrucomicrobial isolate from pasture soil.</title>
        <authorList>
            <person name="Kant R."/>
            <person name="van Passel M.W."/>
            <person name="Sangwan P."/>
            <person name="Palva A."/>
            <person name="Lucas S."/>
            <person name="Copeland A."/>
            <person name="Lapidus A."/>
            <person name="Glavina Del Rio T."/>
            <person name="Dalin E."/>
            <person name="Tice H."/>
            <person name="Bruce D."/>
            <person name="Goodwin L."/>
            <person name="Pitluck S."/>
            <person name="Chertkov O."/>
            <person name="Larimer F.W."/>
            <person name="Land M.L."/>
            <person name="Hauser L."/>
            <person name="Brettin T.S."/>
            <person name="Detter J.C."/>
            <person name="Han S."/>
            <person name="de Vos W.M."/>
            <person name="Janssen P.H."/>
            <person name="Smidt H."/>
        </authorList>
    </citation>
    <scope>NUCLEOTIDE SEQUENCE [LARGE SCALE GENOMIC DNA]</scope>
    <source>
        <strain evidence="6 7">Ellin514</strain>
    </source>
</reference>
<dbReference type="Proteomes" id="UP000003688">
    <property type="component" value="Unassembled WGS sequence"/>
</dbReference>
<evidence type="ECO:0000313" key="6">
    <source>
        <dbReference type="EMBL" id="EEF60379.1"/>
    </source>
</evidence>
<comment type="caution">
    <text evidence="6">The sequence shown here is derived from an EMBL/GenBank/DDBJ whole genome shotgun (WGS) entry which is preliminary data.</text>
</comment>
<dbReference type="Pfam" id="PF00383">
    <property type="entry name" value="dCMP_cyt_deam_1"/>
    <property type="match status" value="1"/>
</dbReference>
<evidence type="ECO:0000256" key="2">
    <source>
        <dbReference type="ARBA" id="ARBA00022723"/>
    </source>
</evidence>
<dbReference type="AlphaFoldDB" id="B9XIB8"/>
<evidence type="ECO:0000313" key="7">
    <source>
        <dbReference type="Proteomes" id="UP000003688"/>
    </source>
</evidence>
<dbReference type="InterPro" id="IPR002125">
    <property type="entry name" value="CMP_dCMP_dom"/>
</dbReference>
<sequence length="155" mass="17752">MNKKYMQEAVRISIRMMRRGIGGPFGAVVVKNGKIVGRGCNQVTSTNDPTAHAEVVAIRDACKRLKTFQLDDCELYTSCEPCPMCLSAIYWARLKKVYYGNTRKDAAEIEFDDDFIYTEVALPITERSIPMKQLLRKEALLAFKEWQSKADKIRY</sequence>
<dbReference type="FunFam" id="3.40.140.10:FF:000011">
    <property type="entry name" value="tRNA-specific adenosine deaminase"/>
    <property type="match status" value="1"/>
</dbReference>
<evidence type="ECO:0000256" key="4">
    <source>
        <dbReference type="ARBA" id="ARBA00022833"/>
    </source>
</evidence>
<evidence type="ECO:0000256" key="1">
    <source>
        <dbReference type="ARBA" id="ARBA00006576"/>
    </source>
</evidence>
<dbReference type="PROSITE" id="PS00903">
    <property type="entry name" value="CYT_DCMP_DEAMINASES_1"/>
    <property type="match status" value="1"/>
</dbReference>
<keyword evidence="7" id="KW-1185">Reference proteome</keyword>
<dbReference type="PANTHER" id="PTHR11079">
    <property type="entry name" value="CYTOSINE DEAMINASE FAMILY MEMBER"/>
    <property type="match status" value="1"/>
</dbReference>
<dbReference type="GO" id="GO:0006152">
    <property type="term" value="P:purine nucleoside catabolic process"/>
    <property type="evidence" value="ECO:0007669"/>
    <property type="project" value="TreeGrafter"/>
</dbReference>
<dbReference type="STRING" id="320771.Cflav_PD3349"/>
<organism evidence="6 7">
    <name type="scientific">Pedosphaera parvula (strain Ellin514)</name>
    <dbReference type="NCBI Taxonomy" id="320771"/>
    <lineage>
        <taxon>Bacteria</taxon>
        <taxon>Pseudomonadati</taxon>
        <taxon>Verrucomicrobiota</taxon>
        <taxon>Pedosphaerae</taxon>
        <taxon>Pedosphaerales</taxon>
        <taxon>Pedosphaeraceae</taxon>
        <taxon>Pedosphaera</taxon>
    </lineage>
</organism>
<dbReference type="CDD" id="cd01285">
    <property type="entry name" value="nucleoside_deaminase"/>
    <property type="match status" value="1"/>
</dbReference>
<evidence type="ECO:0000259" key="5">
    <source>
        <dbReference type="PROSITE" id="PS51747"/>
    </source>
</evidence>
<dbReference type="OrthoDB" id="9802676at2"/>
<accession>B9XIB8</accession>
<evidence type="ECO:0000256" key="3">
    <source>
        <dbReference type="ARBA" id="ARBA00022801"/>
    </source>
</evidence>
<dbReference type="Gene3D" id="3.40.140.10">
    <property type="entry name" value="Cytidine Deaminase, domain 2"/>
    <property type="match status" value="1"/>
</dbReference>
<keyword evidence="3" id="KW-0378">Hydrolase</keyword>